<evidence type="ECO:0000313" key="2">
    <source>
        <dbReference type="EMBL" id="ERT48951.1"/>
    </source>
</evidence>
<gene>
    <name evidence="2" type="ORF">O991_02430</name>
    <name evidence="1" type="ORF">O991_02781</name>
</gene>
<dbReference type="EMBL" id="AXOL01000072">
    <property type="protein sequence ID" value="ERT47905.1"/>
    <property type="molecule type" value="Genomic_DNA"/>
</dbReference>
<evidence type="ECO:0008006" key="4">
    <source>
        <dbReference type="Google" id="ProtNLM"/>
    </source>
</evidence>
<reference evidence="2 3" key="1">
    <citation type="submission" date="2013-09" db="EMBL/GenBank/DDBJ databases">
        <title>The Genome Sequence of Enterococcus faecium 10/96A.</title>
        <authorList>
            <consortium name="The Broad Institute Genome Sequencing Platform"/>
            <consortium name="The Broad Institute Genome Sequencing Center for Infectious Disease"/>
            <person name="Earl A.M."/>
            <person name="Gilmore M.S."/>
            <person name="Lebreton F."/>
            <person name="Courvalin P."/>
            <person name="Walker B."/>
            <person name="Young S.K."/>
            <person name="Zeng Q."/>
            <person name="Gargeya S."/>
            <person name="Fitzgerald M."/>
            <person name="Haas B."/>
            <person name="Abouelleil A."/>
            <person name="Alvarado L."/>
            <person name="Arachchi H.M."/>
            <person name="Berlin A.M."/>
            <person name="Chapman S.B."/>
            <person name="Dewar J."/>
            <person name="Goldberg J."/>
            <person name="Griggs A."/>
            <person name="Gujja S."/>
            <person name="Hansen M."/>
            <person name="Howarth C."/>
            <person name="Imamovic A."/>
            <person name="Larimer J."/>
            <person name="McCowan C."/>
            <person name="Murphy C."/>
            <person name="Neiman D."/>
            <person name="Pearson M."/>
            <person name="Priest M."/>
            <person name="Roberts A."/>
            <person name="Saif S."/>
            <person name="Shea T."/>
            <person name="Sisk P."/>
            <person name="Sykes S."/>
            <person name="Wortman J."/>
            <person name="Nusbaum C."/>
            <person name="Birren B."/>
        </authorList>
    </citation>
    <scope>NUCLEOTIDE SEQUENCE [LARGE SCALE GENOMIC DNA]</scope>
    <source>
        <strain evidence="2 3">10/96A</strain>
    </source>
</reference>
<accession>A0AAV3KYT2</accession>
<feature type="non-terminal residue" evidence="2">
    <location>
        <position position="27"/>
    </location>
</feature>
<evidence type="ECO:0000313" key="3">
    <source>
        <dbReference type="Proteomes" id="UP000017126"/>
    </source>
</evidence>
<evidence type="ECO:0000313" key="1">
    <source>
        <dbReference type="EMBL" id="ERT47905.1"/>
    </source>
</evidence>
<dbReference type="Proteomes" id="UP000017126">
    <property type="component" value="Unassembled WGS sequence"/>
</dbReference>
<protein>
    <recommendedName>
        <fullName evidence="4">Transposase</fullName>
    </recommendedName>
</protein>
<name>A0AAV3KYT2_ENTFC</name>
<proteinExistence type="predicted"/>
<comment type="caution">
    <text evidence="2">The sequence shown here is derived from an EMBL/GenBank/DDBJ whole genome shotgun (WGS) entry which is preliminary data.</text>
</comment>
<organism evidence="2 3">
    <name type="scientific">Enterococcus faecium 10/96A</name>
    <dbReference type="NCBI Taxonomy" id="1391465"/>
    <lineage>
        <taxon>Bacteria</taxon>
        <taxon>Bacillati</taxon>
        <taxon>Bacillota</taxon>
        <taxon>Bacilli</taxon>
        <taxon>Lactobacillales</taxon>
        <taxon>Enterococcaceae</taxon>
        <taxon>Enterococcus</taxon>
    </lineage>
</organism>
<dbReference type="AlphaFoldDB" id="A0AAV3KYT2"/>
<sequence length="27" mass="3277">MNDSIKKMLRLIEKDLMITEVSYETFQ</sequence>
<dbReference type="EMBL" id="AXOL01000067">
    <property type="protein sequence ID" value="ERT48951.1"/>
    <property type="molecule type" value="Genomic_DNA"/>
</dbReference>